<organism evidence="2 3">
    <name type="scientific">Paractinoplanes abujensis</name>
    <dbReference type="NCBI Taxonomy" id="882441"/>
    <lineage>
        <taxon>Bacteria</taxon>
        <taxon>Bacillati</taxon>
        <taxon>Actinomycetota</taxon>
        <taxon>Actinomycetes</taxon>
        <taxon>Micromonosporales</taxon>
        <taxon>Micromonosporaceae</taxon>
        <taxon>Paractinoplanes</taxon>
    </lineage>
</organism>
<dbReference type="SUPFAM" id="SSF55729">
    <property type="entry name" value="Acyl-CoA N-acyltransferases (Nat)"/>
    <property type="match status" value="1"/>
</dbReference>
<proteinExistence type="predicted"/>
<evidence type="ECO:0000313" key="3">
    <source>
        <dbReference type="Proteomes" id="UP000542742"/>
    </source>
</evidence>
<dbReference type="AlphaFoldDB" id="A0A7W7G2N4"/>
<dbReference type="Gene3D" id="3.40.630.30">
    <property type="match status" value="1"/>
</dbReference>
<reference evidence="2 3" key="1">
    <citation type="submission" date="2020-08" db="EMBL/GenBank/DDBJ databases">
        <title>Sequencing the genomes of 1000 actinobacteria strains.</title>
        <authorList>
            <person name="Klenk H.-P."/>
        </authorList>
    </citation>
    <scope>NUCLEOTIDE SEQUENCE [LARGE SCALE GENOMIC DNA]</scope>
    <source>
        <strain evidence="2 3">DSM 45518</strain>
    </source>
</reference>
<sequence length="181" mass="20110">MITVARPEDRQAVVDTLVTAFAGDPALRYVFPDDDTYAQYAAVFFGFCFDKRVHQRSIWTIHDGAATAIWEPPDTAHPGGDLTGEVPDDMLKRLRAYDEAVQAALPPGPFWYLGVLGTHPGFTGRRWAQAVMHAGLDRAEADGLPAVLETSQPANVGFYRRAGWRVVTELTDPLPIWVMRR</sequence>
<comment type="caution">
    <text evidence="2">The sequence shown here is derived from an EMBL/GenBank/DDBJ whole genome shotgun (WGS) entry which is preliminary data.</text>
</comment>
<feature type="domain" description="N-acetyltransferase" evidence="1">
    <location>
        <begin position="53"/>
        <end position="181"/>
    </location>
</feature>
<keyword evidence="2" id="KW-0689">Ribosomal protein</keyword>
<keyword evidence="2" id="KW-0687">Ribonucleoprotein</keyword>
<gene>
    <name evidence="2" type="ORF">BKA14_001974</name>
</gene>
<dbReference type="InterPro" id="IPR016181">
    <property type="entry name" value="Acyl_CoA_acyltransferase"/>
</dbReference>
<dbReference type="Pfam" id="PF00583">
    <property type="entry name" value="Acetyltransf_1"/>
    <property type="match status" value="1"/>
</dbReference>
<keyword evidence="3" id="KW-1185">Reference proteome</keyword>
<evidence type="ECO:0000259" key="1">
    <source>
        <dbReference type="PROSITE" id="PS51186"/>
    </source>
</evidence>
<dbReference type="Proteomes" id="UP000542742">
    <property type="component" value="Unassembled WGS sequence"/>
</dbReference>
<dbReference type="InterPro" id="IPR000182">
    <property type="entry name" value="GNAT_dom"/>
</dbReference>
<name>A0A7W7G2N4_9ACTN</name>
<dbReference type="GO" id="GO:0016747">
    <property type="term" value="F:acyltransferase activity, transferring groups other than amino-acyl groups"/>
    <property type="evidence" value="ECO:0007669"/>
    <property type="project" value="InterPro"/>
</dbReference>
<dbReference type="PANTHER" id="PTHR42791:SF1">
    <property type="entry name" value="N-ACETYLTRANSFERASE DOMAIN-CONTAINING PROTEIN"/>
    <property type="match status" value="1"/>
</dbReference>
<dbReference type="EMBL" id="JACHMF010000001">
    <property type="protein sequence ID" value="MBB4691826.1"/>
    <property type="molecule type" value="Genomic_DNA"/>
</dbReference>
<evidence type="ECO:0000313" key="2">
    <source>
        <dbReference type="EMBL" id="MBB4691826.1"/>
    </source>
</evidence>
<protein>
    <submittedName>
        <fullName evidence="2">Ribosomal protein S18 acetylase RimI-like enzyme</fullName>
    </submittedName>
</protein>
<dbReference type="RefSeq" id="WP_184950602.1">
    <property type="nucleotide sequence ID" value="NZ_BOMC01000004.1"/>
</dbReference>
<dbReference type="InterPro" id="IPR052523">
    <property type="entry name" value="Trichothecene_AcTrans"/>
</dbReference>
<dbReference type="PANTHER" id="PTHR42791">
    <property type="entry name" value="GNAT FAMILY ACETYLTRANSFERASE"/>
    <property type="match status" value="1"/>
</dbReference>
<dbReference type="GO" id="GO:0005840">
    <property type="term" value="C:ribosome"/>
    <property type="evidence" value="ECO:0007669"/>
    <property type="project" value="UniProtKB-KW"/>
</dbReference>
<accession>A0A7W7G2N4</accession>
<dbReference type="PROSITE" id="PS51186">
    <property type="entry name" value="GNAT"/>
    <property type="match status" value="1"/>
</dbReference>